<feature type="non-terminal residue" evidence="2">
    <location>
        <position position="452"/>
    </location>
</feature>
<dbReference type="AlphaFoldDB" id="A0A0L7LN33"/>
<protein>
    <submittedName>
        <fullName evidence="2">Uncharacterized protein</fullName>
    </submittedName>
</protein>
<comment type="caution">
    <text evidence="2">The sequence shown here is derived from an EMBL/GenBank/DDBJ whole genome shotgun (WGS) entry which is preliminary data.</text>
</comment>
<keyword evidence="3" id="KW-1185">Reference proteome</keyword>
<evidence type="ECO:0000256" key="1">
    <source>
        <dbReference type="SAM" id="MobiDB-lite"/>
    </source>
</evidence>
<dbReference type="EMBL" id="JTDY01000511">
    <property type="protein sequence ID" value="KOB76840.1"/>
    <property type="molecule type" value="Genomic_DNA"/>
</dbReference>
<organism evidence="2 3">
    <name type="scientific">Operophtera brumata</name>
    <name type="common">Winter moth</name>
    <name type="synonym">Phalaena brumata</name>
    <dbReference type="NCBI Taxonomy" id="104452"/>
    <lineage>
        <taxon>Eukaryota</taxon>
        <taxon>Metazoa</taxon>
        <taxon>Ecdysozoa</taxon>
        <taxon>Arthropoda</taxon>
        <taxon>Hexapoda</taxon>
        <taxon>Insecta</taxon>
        <taxon>Pterygota</taxon>
        <taxon>Neoptera</taxon>
        <taxon>Endopterygota</taxon>
        <taxon>Lepidoptera</taxon>
        <taxon>Glossata</taxon>
        <taxon>Ditrysia</taxon>
        <taxon>Geometroidea</taxon>
        <taxon>Geometridae</taxon>
        <taxon>Larentiinae</taxon>
        <taxon>Operophtera</taxon>
    </lineage>
</organism>
<accession>A0A0L7LN33</accession>
<gene>
    <name evidence="2" type="ORF">OBRU01_04527</name>
</gene>
<evidence type="ECO:0000313" key="2">
    <source>
        <dbReference type="EMBL" id="KOB76840.1"/>
    </source>
</evidence>
<name>A0A0L7LN33_OPEBR</name>
<evidence type="ECO:0000313" key="3">
    <source>
        <dbReference type="Proteomes" id="UP000037510"/>
    </source>
</evidence>
<dbReference type="STRING" id="104452.A0A0L7LN33"/>
<feature type="region of interest" description="Disordered" evidence="1">
    <location>
        <begin position="320"/>
        <end position="355"/>
    </location>
</feature>
<reference evidence="2 3" key="1">
    <citation type="journal article" date="2015" name="Genome Biol. Evol.">
        <title>The genome of winter moth (Operophtera brumata) provides a genomic perspective on sexual dimorphism and phenology.</title>
        <authorList>
            <person name="Derks M.F."/>
            <person name="Smit S."/>
            <person name="Salis L."/>
            <person name="Schijlen E."/>
            <person name="Bossers A."/>
            <person name="Mateman C."/>
            <person name="Pijl A.S."/>
            <person name="de Ridder D."/>
            <person name="Groenen M.A."/>
            <person name="Visser M.E."/>
            <person name="Megens H.J."/>
        </authorList>
    </citation>
    <scope>NUCLEOTIDE SEQUENCE [LARGE SCALE GENOMIC DNA]</scope>
    <source>
        <strain evidence="2">WM2013NL</strain>
        <tissue evidence="2">Head and thorax</tissue>
    </source>
</reference>
<sequence length="452" mass="51307">MNGQLSDVDEKRNNRARVNLHYMFRKDLLNNEREKFSADHSVTVRTLEHCSLRNGKNNVNIIAEDDESKQKHQWKMTNASTHLNIYKLSRRGRKLQVSDDARTLVALPKEVPERTCTHLNIYKLSRRGRKLQVSDDVRTLVALPKEVPERTWAEILLREENDLVVFDIREEIVEMALQTGYTRYMERQNALFTAHCAAQAWLKLIDWHFYRHDPGEEPSSAPACFIPKREQSWQPDALPEPSPKDTWGHHELVIVEDASDEVLVKWPSNSSIDMPVVEEIPEEYCASEDLVADSELLQKVTDYSSDDLSPKESAFSALKTTTPVDGSLQGAGDSKVAVPRTHHQTTDRSKSFSSRARYRPDTVIIRAWYHHQHGQVPTSAEPDTGISRARYRHQQGQIPSSAGPDISIQIRSGGLATAAAHVAGRSRALLQPLDSESKSRISIISDCRLRNL</sequence>
<proteinExistence type="predicted"/>
<dbReference type="Proteomes" id="UP000037510">
    <property type="component" value="Unassembled WGS sequence"/>
</dbReference>